<name>A0A1H2V4E8_9PSEU</name>
<reference evidence="2 3" key="1">
    <citation type="submission" date="2016-10" db="EMBL/GenBank/DDBJ databases">
        <authorList>
            <person name="de Groot N.N."/>
        </authorList>
    </citation>
    <scope>NUCLEOTIDE SEQUENCE [LARGE SCALE GENOMIC DNA]</scope>
    <source>
        <strain evidence="2 3">CPCC 202699</strain>
    </source>
</reference>
<feature type="signal peptide" evidence="1">
    <location>
        <begin position="1"/>
        <end position="20"/>
    </location>
</feature>
<dbReference type="PANTHER" id="PTHR35040">
    <property type="match status" value="1"/>
</dbReference>
<keyword evidence="3" id="KW-1185">Reference proteome</keyword>
<evidence type="ECO:0000313" key="3">
    <source>
        <dbReference type="Proteomes" id="UP000199515"/>
    </source>
</evidence>
<feature type="chain" id="PRO_5039430779" evidence="1">
    <location>
        <begin position="21"/>
        <end position="253"/>
    </location>
</feature>
<dbReference type="EMBL" id="FNON01000001">
    <property type="protein sequence ID" value="SDW63120.1"/>
    <property type="molecule type" value="Genomic_DNA"/>
</dbReference>
<accession>A0A1H2V4E8</accession>
<evidence type="ECO:0000313" key="2">
    <source>
        <dbReference type="EMBL" id="SDW63120.1"/>
    </source>
</evidence>
<dbReference type="AlphaFoldDB" id="A0A1H2V4E8"/>
<organism evidence="2 3">
    <name type="scientific">Amycolatopsis xylanica</name>
    <dbReference type="NCBI Taxonomy" id="589385"/>
    <lineage>
        <taxon>Bacteria</taxon>
        <taxon>Bacillati</taxon>
        <taxon>Actinomycetota</taxon>
        <taxon>Actinomycetes</taxon>
        <taxon>Pseudonocardiales</taxon>
        <taxon>Pseudonocardiaceae</taxon>
        <taxon>Amycolatopsis</taxon>
    </lineage>
</organism>
<evidence type="ECO:0000256" key="1">
    <source>
        <dbReference type="SAM" id="SignalP"/>
    </source>
</evidence>
<dbReference type="PANTHER" id="PTHR35040:SF9">
    <property type="entry name" value="4-LIKE CELL SURFACE PROTEIN, PUTATIVE (AFU_ORTHOLOGUE AFUA_4G14080)-RELATED"/>
    <property type="match status" value="1"/>
</dbReference>
<dbReference type="Proteomes" id="UP000199515">
    <property type="component" value="Unassembled WGS sequence"/>
</dbReference>
<keyword evidence="1" id="KW-0732">Signal</keyword>
<dbReference type="RefSeq" id="WP_176968497.1">
    <property type="nucleotide sequence ID" value="NZ_FNON01000001.1"/>
</dbReference>
<proteinExistence type="predicted"/>
<dbReference type="InterPro" id="IPR021986">
    <property type="entry name" value="Spherulin4"/>
</dbReference>
<dbReference type="Pfam" id="PF12138">
    <property type="entry name" value="Spherulin4"/>
    <property type="match status" value="1"/>
</dbReference>
<dbReference type="STRING" id="589385.SAMN05421504_1011102"/>
<gene>
    <name evidence="2" type="ORF">SAMN05421504_1011102</name>
</gene>
<sequence length="253" mass="27588">MKLRRQLAAMAVSLLTTAVAAPGIAAACDERPGTIVPLYSYPASGTWSTLIEAKKRFPSVPVIAIVNPASGPGAAADPEYLTGISRLREAGVIPIGYVTTSYATRTPEAVRAEIDLYKLWYPKLQGMFLDEMSNVEGLEGYYRDLSQYSKKLGFKRTVANPGTATLRSFVGTVDTLIVYENSGLPESCSAASWQRRHDKDNFAVLGYNIGSLKESTVDSCTSKVGWVYFTHGGMPNPWDGLPPYLNKLLCYLK</sequence>
<protein>
    <submittedName>
        <fullName evidence="2">Spherulation-specific family 4</fullName>
    </submittedName>
</protein>
<dbReference type="PROSITE" id="PS51257">
    <property type="entry name" value="PROKAR_LIPOPROTEIN"/>
    <property type="match status" value="1"/>
</dbReference>